<sequence length="112" mass="12502">MGSENKDKNVNGNGGGSQGIPSMTEKVVQNLKEIVNYPEQEIYAMLKECDMDPNHAVERLLSQDTFHEVKSKRERRKEMKETQDSRSRSNTTSLSRGGNAGSEQNIVQTGTN</sequence>
<dbReference type="KEGG" id="qsa:O6P43_014788"/>
<dbReference type="EMBL" id="JARAOO010000006">
    <property type="protein sequence ID" value="KAJ7965078.1"/>
    <property type="molecule type" value="Genomic_DNA"/>
</dbReference>
<dbReference type="Proteomes" id="UP001163823">
    <property type="component" value="Chromosome 6"/>
</dbReference>
<comment type="caution">
    <text evidence="3">The sequence shown here is derived from an EMBL/GenBank/DDBJ whole genome shotgun (WGS) entry which is preliminary data.</text>
</comment>
<evidence type="ECO:0000313" key="4">
    <source>
        <dbReference type="Proteomes" id="UP001163823"/>
    </source>
</evidence>
<feature type="compositionally biased region" description="Polar residues" evidence="1">
    <location>
        <begin position="101"/>
        <end position="112"/>
    </location>
</feature>
<dbReference type="AlphaFoldDB" id="A0AAD7LVF0"/>
<proteinExistence type="predicted"/>
<feature type="region of interest" description="Disordered" evidence="1">
    <location>
        <begin position="1"/>
        <end position="24"/>
    </location>
</feature>
<keyword evidence="4" id="KW-1185">Reference proteome</keyword>
<evidence type="ECO:0000313" key="3">
    <source>
        <dbReference type="EMBL" id="KAJ7965078.1"/>
    </source>
</evidence>
<organism evidence="3 4">
    <name type="scientific">Quillaja saponaria</name>
    <name type="common">Soap bark tree</name>
    <dbReference type="NCBI Taxonomy" id="32244"/>
    <lineage>
        <taxon>Eukaryota</taxon>
        <taxon>Viridiplantae</taxon>
        <taxon>Streptophyta</taxon>
        <taxon>Embryophyta</taxon>
        <taxon>Tracheophyta</taxon>
        <taxon>Spermatophyta</taxon>
        <taxon>Magnoliopsida</taxon>
        <taxon>eudicotyledons</taxon>
        <taxon>Gunneridae</taxon>
        <taxon>Pentapetalae</taxon>
        <taxon>rosids</taxon>
        <taxon>fabids</taxon>
        <taxon>Fabales</taxon>
        <taxon>Quillajaceae</taxon>
        <taxon>Quillaja</taxon>
    </lineage>
</organism>
<protein>
    <submittedName>
        <fullName evidence="3">GBF-interacting protein 1</fullName>
    </submittedName>
</protein>
<gene>
    <name evidence="3" type="ORF">O6P43_014788</name>
</gene>
<feature type="region of interest" description="Disordered" evidence="1">
    <location>
        <begin position="60"/>
        <end position="112"/>
    </location>
</feature>
<dbReference type="PANTHER" id="PTHR46445">
    <property type="entry name" value="RNA POLYMERASE II DEGRADATION FACTOR-LIKE PROTEIN (DUF1296)"/>
    <property type="match status" value="1"/>
</dbReference>
<dbReference type="InterPro" id="IPR009060">
    <property type="entry name" value="UBA-like_sf"/>
</dbReference>
<dbReference type="CDD" id="cd14279">
    <property type="entry name" value="CUE"/>
    <property type="match status" value="1"/>
</dbReference>
<dbReference type="PANTHER" id="PTHR46445:SF14">
    <property type="entry name" value="DUF1296 FAMILY PROTEIN"/>
    <property type="match status" value="1"/>
</dbReference>
<accession>A0AAD7LVF0</accession>
<evidence type="ECO:0000259" key="2">
    <source>
        <dbReference type="Pfam" id="PF06972"/>
    </source>
</evidence>
<dbReference type="SUPFAM" id="SSF46934">
    <property type="entry name" value="UBA-like"/>
    <property type="match status" value="1"/>
</dbReference>
<dbReference type="InterPro" id="IPR009719">
    <property type="entry name" value="GIP1_N"/>
</dbReference>
<reference evidence="3" key="1">
    <citation type="journal article" date="2023" name="Science">
        <title>Elucidation of the pathway for biosynthesis of saponin adjuvants from the soapbark tree.</title>
        <authorList>
            <person name="Reed J."/>
            <person name="Orme A."/>
            <person name="El-Demerdash A."/>
            <person name="Owen C."/>
            <person name="Martin L.B.B."/>
            <person name="Misra R.C."/>
            <person name="Kikuchi S."/>
            <person name="Rejzek M."/>
            <person name="Martin A.C."/>
            <person name="Harkess A."/>
            <person name="Leebens-Mack J."/>
            <person name="Louveau T."/>
            <person name="Stephenson M.J."/>
            <person name="Osbourn A."/>
        </authorList>
    </citation>
    <scope>NUCLEOTIDE SEQUENCE</scope>
    <source>
        <strain evidence="3">S10</strain>
    </source>
</reference>
<name>A0AAD7LVF0_QUISA</name>
<feature type="compositionally biased region" description="Basic and acidic residues" evidence="1">
    <location>
        <begin position="65"/>
        <end position="87"/>
    </location>
</feature>
<dbReference type="Pfam" id="PF06972">
    <property type="entry name" value="GIP1_N"/>
    <property type="match status" value="1"/>
</dbReference>
<evidence type="ECO:0000256" key="1">
    <source>
        <dbReference type="SAM" id="MobiDB-lite"/>
    </source>
</evidence>
<feature type="domain" description="GBF-interacting protein 1 N-terminal" evidence="2">
    <location>
        <begin position="20"/>
        <end position="78"/>
    </location>
</feature>